<sequence length="610" mass="67952">MSAPKSIKLNIPEQDLTQLTFCDANVRSLQAWVDGLPMTNIGETSKRLYHAIIELNRLHLTPQVRYQLLELLRPSIYFICRALGKHYLQQPVVMPEKPLKIANLAQALQSHLAAGYKIAIAQGLELSNSEKHRKLLTFCIHRAISDLGRTIVRAYQLYRPTPANTWTEIHQLYLLAESKGLLNYKVIDKPNSKLENSTIEDAYLRICLLGTAKPNQIRQQELLKAYDALEFWVDQVKVCAPDEKHALFVALLAEDCPPIYRIKANSSNKDTQRGIETQHLVDLLNRQSSLPEKTDEFFIQIPNDIGPNLLQHLTISWGRMTERGFARAPAQGTMELLIGLASVHFHLAGERTLHEQLGQDVETVVLGGTENPFLHGRSQQSGVGNGTDAWSSAFDAGGGKMPSLGDVGMGSINFMPNQVAEEERERIRKHQAPIHVIETLDTSPGGYCLRWSSDVPLKAQSGEIIALRENQHQGWSIAVVRWIRHINNKGTMMGVELLAPSASPCAIRLIQKSGSMSEFLHALLLPELAAIGKPMSIIAPRLPFRVGNKVMVNLAGKTSQYQLNKRLTATASFNQFQLKSTSSNINIDKPNTTKSSSPLGDDFDSLWPNL</sequence>
<feature type="compositionally biased region" description="Polar residues" evidence="1">
    <location>
        <begin position="584"/>
        <end position="598"/>
    </location>
</feature>
<dbReference type="Proteomes" id="UP001595476">
    <property type="component" value="Unassembled WGS sequence"/>
</dbReference>
<comment type="caution">
    <text evidence="2">The sequence shown here is derived from an EMBL/GenBank/DDBJ whole genome shotgun (WGS) entry which is preliminary data.</text>
</comment>
<proteinExistence type="predicted"/>
<name>A0ABV7HDK8_9GAMM</name>
<organism evidence="2 3">
    <name type="scientific">Litoribrevibacter euphylliae</name>
    <dbReference type="NCBI Taxonomy" id="1834034"/>
    <lineage>
        <taxon>Bacteria</taxon>
        <taxon>Pseudomonadati</taxon>
        <taxon>Pseudomonadota</taxon>
        <taxon>Gammaproteobacteria</taxon>
        <taxon>Oceanospirillales</taxon>
        <taxon>Oceanospirillaceae</taxon>
        <taxon>Litoribrevibacter</taxon>
    </lineage>
</organism>
<reference evidence="3" key="1">
    <citation type="journal article" date="2019" name="Int. J. Syst. Evol. Microbiol.">
        <title>The Global Catalogue of Microorganisms (GCM) 10K type strain sequencing project: providing services to taxonomists for standard genome sequencing and annotation.</title>
        <authorList>
            <consortium name="The Broad Institute Genomics Platform"/>
            <consortium name="The Broad Institute Genome Sequencing Center for Infectious Disease"/>
            <person name="Wu L."/>
            <person name="Ma J."/>
        </authorList>
    </citation>
    <scope>NUCLEOTIDE SEQUENCE [LARGE SCALE GENOMIC DNA]</scope>
    <source>
        <strain evidence="3">KCTC 52438</strain>
    </source>
</reference>
<accession>A0ABV7HDK8</accession>
<keyword evidence="3" id="KW-1185">Reference proteome</keyword>
<gene>
    <name evidence="2" type="ORF">ACFOEK_13060</name>
</gene>
<evidence type="ECO:0000313" key="3">
    <source>
        <dbReference type="Proteomes" id="UP001595476"/>
    </source>
</evidence>
<protein>
    <submittedName>
        <fullName evidence="2">GTPase</fullName>
    </submittedName>
</protein>
<dbReference type="RefSeq" id="WP_386721646.1">
    <property type="nucleotide sequence ID" value="NZ_JBHRSZ010000005.1"/>
</dbReference>
<evidence type="ECO:0000256" key="1">
    <source>
        <dbReference type="SAM" id="MobiDB-lite"/>
    </source>
</evidence>
<feature type="region of interest" description="Disordered" evidence="1">
    <location>
        <begin position="584"/>
        <end position="610"/>
    </location>
</feature>
<dbReference type="EMBL" id="JBHRSZ010000005">
    <property type="protein sequence ID" value="MFC3151964.1"/>
    <property type="molecule type" value="Genomic_DNA"/>
</dbReference>
<evidence type="ECO:0000313" key="2">
    <source>
        <dbReference type="EMBL" id="MFC3151964.1"/>
    </source>
</evidence>